<feature type="coiled-coil region" evidence="1">
    <location>
        <begin position="112"/>
        <end position="232"/>
    </location>
</feature>
<keyword evidence="1" id="KW-0175">Coiled coil</keyword>
<accession>A0A553ZWG7</accession>
<reference evidence="3 4" key="1">
    <citation type="submission" date="2019-07" db="EMBL/GenBank/DDBJ databases">
        <authorList>
            <person name="Park Y.J."/>
            <person name="Jeong S.E."/>
            <person name="Jung H.S."/>
        </authorList>
    </citation>
    <scope>NUCLEOTIDE SEQUENCE [LARGE SCALE GENOMIC DNA]</scope>
    <source>
        <strain evidence="4">P16(2019)</strain>
    </source>
</reference>
<keyword evidence="4" id="KW-1185">Reference proteome</keyword>
<dbReference type="RefSeq" id="WP_143849675.1">
    <property type="nucleotide sequence ID" value="NZ_VLXZ01000009.1"/>
</dbReference>
<name>A0A553ZWG7_9BACI</name>
<organism evidence="3 4">
    <name type="scientific">Alkalicoccobacillus porphyridii</name>
    <dbReference type="NCBI Taxonomy" id="2597270"/>
    <lineage>
        <taxon>Bacteria</taxon>
        <taxon>Bacillati</taxon>
        <taxon>Bacillota</taxon>
        <taxon>Bacilli</taxon>
        <taxon>Bacillales</taxon>
        <taxon>Bacillaceae</taxon>
        <taxon>Alkalicoccobacillus</taxon>
    </lineage>
</organism>
<sequence>MLVTIIQVVVTIGVALFLIFFIRNMLQNKRNRHLEQEVRRLAKQHDQLLSEVLEPYHTSTDLIKLTRGETKERYEELSERFLVILNTAKEAQQNLEGLRITKDSYGSVLAVLPRAEQQLTEEFEKLSNATKQLQALNQEDKQVSAQMKEEKSKLEQLRVELQSLQQESGYSLQNLQQKFKHVSHEFSEVSEQVERLDFIAAVEELTQVKESIAETSERLNRMKQLLKKENEVAIHVKNEQNEELNHFFDKFKVALEAGEVDKASHFMQKAFKEAQL</sequence>
<comment type="caution">
    <text evidence="3">The sequence shown here is derived from an EMBL/GenBank/DDBJ whole genome shotgun (WGS) entry which is preliminary data.</text>
</comment>
<evidence type="ECO:0000313" key="3">
    <source>
        <dbReference type="EMBL" id="TSB45811.1"/>
    </source>
</evidence>
<feature type="transmembrane region" description="Helical" evidence="2">
    <location>
        <begin position="6"/>
        <end position="26"/>
    </location>
</feature>
<keyword evidence="2" id="KW-0472">Membrane</keyword>
<evidence type="ECO:0000256" key="2">
    <source>
        <dbReference type="SAM" id="Phobius"/>
    </source>
</evidence>
<gene>
    <name evidence="3" type="ORF">FN960_15125</name>
</gene>
<evidence type="ECO:0000256" key="1">
    <source>
        <dbReference type="SAM" id="Coils"/>
    </source>
</evidence>
<dbReference type="AlphaFoldDB" id="A0A553ZWG7"/>
<proteinExistence type="predicted"/>
<feature type="coiled-coil region" evidence="1">
    <location>
        <begin position="24"/>
        <end position="51"/>
    </location>
</feature>
<dbReference type="Proteomes" id="UP000318521">
    <property type="component" value="Unassembled WGS sequence"/>
</dbReference>
<evidence type="ECO:0000313" key="4">
    <source>
        <dbReference type="Proteomes" id="UP000318521"/>
    </source>
</evidence>
<dbReference type="EMBL" id="VLXZ01000009">
    <property type="protein sequence ID" value="TSB45811.1"/>
    <property type="molecule type" value="Genomic_DNA"/>
</dbReference>
<keyword evidence="2" id="KW-0812">Transmembrane</keyword>
<protein>
    <submittedName>
        <fullName evidence="3">Uncharacterized protein</fullName>
    </submittedName>
</protein>
<keyword evidence="2" id="KW-1133">Transmembrane helix</keyword>